<organism evidence="1 2">
    <name type="scientific">Tagetes erecta</name>
    <name type="common">African marigold</name>
    <dbReference type="NCBI Taxonomy" id="13708"/>
    <lineage>
        <taxon>Eukaryota</taxon>
        <taxon>Viridiplantae</taxon>
        <taxon>Streptophyta</taxon>
        <taxon>Embryophyta</taxon>
        <taxon>Tracheophyta</taxon>
        <taxon>Spermatophyta</taxon>
        <taxon>Magnoliopsida</taxon>
        <taxon>eudicotyledons</taxon>
        <taxon>Gunneridae</taxon>
        <taxon>Pentapetalae</taxon>
        <taxon>asterids</taxon>
        <taxon>campanulids</taxon>
        <taxon>Asterales</taxon>
        <taxon>Asteraceae</taxon>
        <taxon>Asteroideae</taxon>
        <taxon>Heliantheae alliance</taxon>
        <taxon>Tageteae</taxon>
        <taxon>Tagetes</taxon>
    </lineage>
</organism>
<sequence length="124" mass="14329">MHNHSPIENLEGHAYARRLSVEEKRLIGELADQDIPARSIWSALTKKNPEKKDLPLEDEFIDALAEHEYLMFPEDEVAQEKCNKLKKMAVGGHIAIDWTFLDEIAETNRAREIIESEEDDEDNE</sequence>
<comment type="caution">
    <text evidence="1">The sequence shown here is derived from an EMBL/GenBank/DDBJ whole genome shotgun (WGS) entry which is preliminary data.</text>
</comment>
<dbReference type="Proteomes" id="UP001229421">
    <property type="component" value="Unassembled WGS sequence"/>
</dbReference>
<gene>
    <name evidence="1" type="ORF">QVD17_31291</name>
</gene>
<proteinExistence type="predicted"/>
<evidence type="ECO:0000313" key="2">
    <source>
        <dbReference type="Proteomes" id="UP001229421"/>
    </source>
</evidence>
<dbReference type="AlphaFoldDB" id="A0AAD8K5A4"/>
<dbReference type="EMBL" id="JAUHHV010000008">
    <property type="protein sequence ID" value="KAK1415508.1"/>
    <property type="molecule type" value="Genomic_DNA"/>
</dbReference>
<reference evidence="1" key="1">
    <citation type="journal article" date="2023" name="bioRxiv">
        <title>Improved chromosome-level genome assembly for marigold (Tagetes erecta).</title>
        <authorList>
            <person name="Jiang F."/>
            <person name="Yuan L."/>
            <person name="Wang S."/>
            <person name="Wang H."/>
            <person name="Xu D."/>
            <person name="Wang A."/>
            <person name="Fan W."/>
        </authorList>
    </citation>
    <scope>NUCLEOTIDE SEQUENCE</scope>
    <source>
        <strain evidence="1">WSJ</strain>
        <tissue evidence="1">Leaf</tissue>
    </source>
</reference>
<evidence type="ECO:0000313" key="1">
    <source>
        <dbReference type="EMBL" id="KAK1415508.1"/>
    </source>
</evidence>
<keyword evidence="2" id="KW-1185">Reference proteome</keyword>
<accession>A0AAD8K5A4</accession>
<protein>
    <submittedName>
        <fullName evidence="1">Uncharacterized protein</fullName>
    </submittedName>
</protein>
<name>A0AAD8K5A4_TARER</name>